<evidence type="ECO:0000256" key="2">
    <source>
        <dbReference type="SAM" id="Coils"/>
    </source>
</evidence>
<evidence type="ECO:0000256" key="3">
    <source>
        <dbReference type="SAM" id="MobiDB-lite"/>
    </source>
</evidence>
<sequence length="425" mass="49982">MSYAVVRMVKLKSHDLKGIQFHNQRERESKTNPDIDSSNTENNYELVNESNIDYNKRVKEIIESQKEGTRKTRKDAVLVNEFIVTSDASFFDKLSPADERKFFEESLSFFAERYGKQNIAFSMVHKDEKTPHMHVGVVPMRDGRLQGKNIFNRQELLWLQEEFPKHMQKQGFELQRGEKGSNREHIETAKFKQMALERQIETLENQLADKKKELLAVTEDIPTEELTIRVEGHEVKTQVKQKIFGNAEVTEKETANLVVQPKELKKVEKMINAANRVRSDYERLLKTDIVQENKALQESLDELFDDFHHVQKQNNELYKQNKALSNEVMSLKATVSDLRDEIEKLYKTTKEFLKARTEDARAFKTTFKQFVDDVRAKIPYGEFKRVHEREADNDQVMNMERVKNMAKELDQKKPSARNKSWDMER</sequence>
<reference evidence="4 5" key="1">
    <citation type="submission" date="2016-07" db="EMBL/GenBank/DDBJ databases">
        <title>Caryophanon latum genome sequencing.</title>
        <authorList>
            <person name="Verma A."/>
            <person name="Pal Y."/>
            <person name="Krishnamurthi S."/>
        </authorList>
    </citation>
    <scope>NUCLEOTIDE SEQUENCE [LARGE SCALE GENOMIC DNA]</scope>
    <source>
        <strain evidence="4 5">DSM 14151</strain>
    </source>
</reference>
<dbReference type="Pfam" id="PF01076">
    <property type="entry name" value="Mob_Pre"/>
    <property type="match status" value="1"/>
</dbReference>
<dbReference type="EMBL" id="MATO01000010">
    <property type="protein sequence ID" value="OCS93335.1"/>
    <property type="molecule type" value="Genomic_DNA"/>
</dbReference>
<dbReference type="Proteomes" id="UP000093482">
    <property type="component" value="Unassembled WGS sequence"/>
</dbReference>
<comment type="similarity">
    <text evidence="1">Belongs to the plasmid mobilization pre family.</text>
</comment>
<feature type="compositionally biased region" description="Basic and acidic residues" evidence="3">
    <location>
        <begin position="20"/>
        <end position="33"/>
    </location>
</feature>
<dbReference type="RefSeq" id="WP_066461745.1">
    <property type="nucleotide sequence ID" value="NZ_MATO01000010.1"/>
</dbReference>
<accession>A0A1C0Z1N1</accession>
<dbReference type="AlphaFoldDB" id="A0A1C0Z1N1"/>
<gene>
    <name evidence="4" type="ORF">A6K76_05420</name>
</gene>
<evidence type="ECO:0000313" key="5">
    <source>
        <dbReference type="Proteomes" id="UP000093482"/>
    </source>
</evidence>
<comment type="caution">
    <text evidence="4">The sequence shown here is derived from an EMBL/GenBank/DDBJ whole genome shotgun (WGS) entry which is preliminary data.</text>
</comment>
<feature type="coiled-coil region" evidence="2">
    <location>
        <begin position="264"/>
        <end position="348"/>
    </location>
</feature>
<dbReference type="OrthoDB" id="9800759at2"/>
<feature type="region of interest" description="Disordered" evidence="3">
    <location>
        <begin position="405"/>
        <end position="425"/>
    </location>
</feature>
<keyword evidence="2" id="KW-0175">Coiled coil</keyword>
<organism evidence="4 5">
    <name type="scientific">Caryophanon latum</name>
    <dbReference type="NCBI Taxonomy" id="33977"/>
    <lineage>
        <taxon>Bacteria</taxon>
        <taxon>Bacillati</taxon>
        <taxon>Bacillota</taxon>
        <taxon>Bacilli</taxon>
        <taxon>Bacillales</taxon>
        <taxon>Caryophanaceae</taxon>
        <taxon>Caryophanon</taxon>
    </lineage>
</organism>
<feature type="region of interest" description="Disordered" evidence="3">
    <location>
        <begin position="20"/>
        <end position="41"/>
    </location>
</feature>
<evidence type="ECO:0000256" key="1">
    <source>
        <dbReference type="ARBA" id="ARBA00010657"/>
    </source>
</evidence>
<protein>
    <submittedName>
        <fullName evidence="4">Recombinase</fullName>
    </submittedName>
</protein>
<proteinExistence type="inferred from homology"/>
<dbReference type="GO" id="GO:0003677">
    <property type="term" value="F:DNA binding"/>
    <property type="evidence" value="ECO:0007669"/>
    <property type="project" value="InterPro"/>
</dbReference>
<dbReference type="Gene3D" id="3.30.930.30">
    <property type="match status" value="1"/>
</dbReference>
<keyword evidence="5" id="KW-1185">Reference proteome</keyword>
<feature type="coiled-coil region" evidence="2">
    <location>
        <begin position="186"/>
        <end position="220"/>
    </location>
</feature>
<dbReference type="NCBIfam" id="NF041497">
    <property type="entry name" value="MobV"/>
    <property type="match status" value="1"/>
</dbReference>
<dbReference type="InterPro" id="IPR001668">
    <property type="entry name" value="Mob_Pre"/>
</dbReference>
<evidence type="ECO:0000313" key="4">
    <source>
        <dbReference type="EMBL" id="OCS93335.1"/>
    </source>
</evidence>
<dbReference type="GO" id="GO:0006310">
    <property type="term" value="P:DNA recombination"/>
    <property type="evidence" value="ECO:0007669"/>
    <property type="project" value="InterPro"/>
</dbReference>
<dbReference type="CDD" id="cd17242">
    <property type="entry name" value="MobM_relaxase"/>
    <property type="match status" value="1"/>
</dbReference>
<name>A0A1C0Z1N1_9BACL</name>